<proteinExistence type="predicted"/>
<keyword evidence="7" id="KW-1185">Reference proteome</keyword>
<dbReference type="PANTHER" id="PTHR42847:SF4">
    <property type="entry name" value="ALKANESULFONATE MONOOXYGENASE-RELATED"/>
    <property type="match status" value="1"/>
</dbReference>
<dbReference type="SUPFAM" id="SSF51679">
    <property type="entry name" value="Bacterial luciferase-like"/>
    <property type="match status" value="1"/>
</dbReference>
<evidence type="ECO:0000256" key="1">
    <source>
        <dbReference type="ARBA" id="ARBA00022630"/>
    </source>
</evidence>
<keyword evidence="3" id="KW-0560">Oxidoreductase</keyword>
<dbReference type="Proteomes" id="UP001139311">
    <property type="component" value="Unassembled WGS sequence"/>
</dbReference>
<dbReference type="InterPro" id="IPR050172">
    <property type="entry name" value="SsuD_RutA_monooxygenase"/>
</dbReference>
<dbReference type="InterPro" id="IPR011251">
    <property type="entry name" value="Luciferase-like_dom"/>
</dbReference>
<evidence type="ECO:0000256" key="3">
    <source>
        <dbReference type="ARBA" id="ARBA00023002"/>
    </source>
</evidence>
<feature type="domain" description="Luciferase-like" evidence="5">
    <location>
        <begin position="1"/>
        <end position="298"/>
    </location>
</feature>
<dbReference type="InterPro" id="IPR036661">
    <property type="entry name" value="Luciferase-like_sf"/>
</dbReference>
<comment type="caution">
    <text evidence="6">The sequence shown here is derived from an EMBL/GenBank/DDBJ whole genome shotgun (WGS) entry which is preliminary data.</text>
</comment>
<organism evidence="6 7">
    <name type="scientific">Roseicella aerolata</name>
    <dbReference type="NCBI Taxonomy" id="2883479"/>
    <lineage>
        <taxon>Bacteria</taxon>
        <taxon>Pseudomonadati</taxon>
        <taxon>Pseudomonadota</taxon>
        <taxon>Alphaproteobacteria</taxon>
        <taxon>Acetobacterales</taxon>
        <taxon>Roseomonadaceae</taxon>
        <taxon>Roseicella</taxon>
    </lineage>
</organism>
<dbReference type="Pfam" id="PF00296">
    <property type="entry name" value="Bac_luciferase"/>
    <property type="match status" value="1"/>
</dbReference>
<evidence type="ECO:0000256" key="2">
    <source>
        <dbReference type="ARBA" id="ARBA00022643"/>
    </source>
</evidence>
<evidence type="ECO:0000313" key="6">
    <source>
        <dbReference type="EMBL" id="MCB4820598.1"/>
    </source>
</evidence>
<dbReference type="EMBL" id="JAJAQI010000003">
    <property type="protein sequence ID" value="MCB4820598.1"/>
    <property type="molecule type" value="Genomic_DNA"/>
</dbReference>
<keyword evidence="2" id="KW-0288">FMN</keyword>
<reference evidence="6" key="1">
    <citation type="submission" date="2021-10" db="EMBL/GenBank/DDBJ databases">
        <title>Roseicella aerolatum sp. nov., isolated from aerosols of e-waste dismantling site.</title>
        <authorList>
            <person name="Qin T."/>
        </authorList>
    </citation>
    <scope>NUCLEOTIDE SEQUENCE</scope>
    <source>
        <strain evidence="6">GB24</strain>
    </source>
</reference>
<sequence>MKVGLFLNTQFPEGDSLPARLPELAAQVRLARASGFSSLWFPDHYLIGPVQMPQPMPLMAWLLREAEGMTIGPNIRILPLLNPVMVAEEAATMDLLSGGNYVLGAGLGYREMEFTAFGIPLAERAPRFSEQVALIRRLWTEEKVTHKGRFYTVEDASISCRPVTPGGPPIYVAAQVEAAIRRAARIGDAWLIVNSSALDVVVPQMAAYRAALAEAGRTPREFPIARECYVGASHATAFEECRAALHYKYAAYASWGLGRGSTDAEMFGMPFEQFVRDRFIIGDEVSVKEEIARYREALGVDHFIMRLQWPGLPQERVLGSIERLGRIFG</sequence>
<evidence type="ECO:0000313" key="7">
    <source>
        <dbReference type="Proteomes" id="UP001139311"/>
    </source>
</evidence>
<evidence type="ECO:0000256" key="4">
    <source>
        <dbReference type="ARBA" id="ARBA00023033"/>
    </source>
</evidence>
<dbReference type="PANTHER" id="PTHR42847">
    <property type="entry name" value="ALKANESULFONATE MONOOXYGENASE"/>
    <property type="match status" value="1"/>
</dbReference>
<keyword evidence="1" id="KW-0285">Flavoprotein</keyword>
<dbReference type="RefSeq" id="WP_226604060.1">
    <property type="nucleotide sequence ID" value="NZ_JAJAQI010000003.1"/>
</dbReference>
<evidence type="ECO:0000259" key="5">
    <source>
        <dbReference type="Pfam" id="PF00296"/>
    </source>
</evidence>
<dbReference type="Gene3D" id="3.20.20.30">
    <property type="entry name" value="Luciferase-like domain"/>
    <property type="match status" value="1"/>
</dbReference>
<dbReference type="GO" id="GO:0008726">
    <property type="term" value="F:alkanesulfonate monooxygenase activity"/>
    <property type="evidence" value="ECO:0007669"/>
    <property type="project" value="TreeGrafter"/>
</dbReference>
<dbReference type="GO" id="GO:0046306">
    <property type="term" value="P:alkanesulfonate catabolic process"/>
    <property type="evidence" value="ECO:0007669"/>
    <property type="project" value="TreeGrafter"/>
</dbReference>
<keyword evidence="4" id="KW-0503">Monooxygenase</keyword>
<protein>
    <submittedName>
        <fullName evidence="6">LLM class flavin-dependent oxidoreductase</fullName>
    </submittedName>
</protein>
<gene>
    <name evidence="6" type="ORF">LHA35_02485</name>
</gene>
<name>A0A9X1L928_9PROT</name>
<dbReference type="AlphaFoldDB" id="A0A9X1L928"/>
<accession>A0A9X1L928</accession>